<evidence type="ECO:0000256" key="1">
    <source>
        <dbReference type="ARBA" id="ARBA00004167"/>
    </source>
</evidence>
<dbReference type="GO" id="GO:0009506">
    <property type="term" value="C:plasmodesma"/>
    <property type="evidence" value="ECO:0007669"/>
    <property type="project" value="TreeGrafter"/>
</dbReference>
<dbReference type="RefSeq" id="XP_008777797.1">
    <property type="nucleotide sequence ID" value="XM_008779575.3"/>
</dbReference>
<dbReference type="PANTHER" id="PTHR31415:SF3">
    <property type="entry name" value="LATE EMBRYOGENESIS ABUNDANT (LEA) HYDROXYPROLINE-RICH GLYCOPROTEIN FAMILY"/>
    <property type="match status" value="1"/>
</dbReference>
<dbReference type="GO" id="GO:0098542">
    <property type="term" value="P:defense response to other organism"/>
    <property type="evidence" value="ECO:0007669"/>
    <property type="project" value="InterPro"/>
</dbReference>
<protein>
    <submittedName>
        <fullName evidence="8">NDR1/HIN1-like protein 13</fullName>
    </submittedName>
</protein>
<keyword evidence="4 5" id="KW-0472">Membrane</keyword>
<evidence type="ECO:0000256" key="3">
    <source>
        <dbReference type="ARBA" id="ARBA00022989"/>
    </source>
</evidence>
<dbReference type="GeneID" id="103697666"/>
<organism evidence="7 8">
    <name type="scientific">Phoenix dactylifera</name>
    <name type="common">Date palm</name>
    <dbReference type="NCBI Taxonomy" id="42345"/>
    <lineage>
        <taxon>Eukaryota</taxon>
        <taxon>Viridiplantae</taxon>
        <taxon>Streptophyta</taxon>
        <taxon>Embryophyta</taxon>
        <taxon>Tracheophyta</taxon>
        <taxon>Spermatophyta</taxon>
        <taxon>Magnoliopsida</taxon>
        <taxon>Liliopsida</taxon>
        <taxon>Arecaceae</taxon>
        <taxon>Coryphoideae</taxon>
        <taxon>Phoeniceae</taxon>
        <taxon>Phoenix</taxon>
    </lineage>
</organism>
<comment type="subcellular location">
    <subcellularLocation>
        <location evidence="1">Membrane</location>
        <topology evidence="1">Single-pass membrane protein</topology>
    </subcellularLocation>
</comment>
<keyword evidence="2 5" id="KW-0812">Transmembrane</keyword>
<accession>A0A8B7BIQ3</accession>
<feature type="transmembrane region" description="Helical" evidence="5">
    <location>
        <begin position="32"/>
        <end position="55"/>
    </location>
</feature>
<reference evidence="8" key="1">
    <citation type="submission" date="2025-08" db="UniProtKB">
        <authorList>
            <consortium name="RefSeq"/>
        </authorList>
    </citation>
    <scope>IDENTIFICATION</scope>
    <source>
        <tissue evidence="8">Young leaves</tissue>
    </source>
</reference>
<keyword evidence="3 5" id="KW-1133">Transmembrane helix</keyword>
<dbReference type="InterPro" id="IPR004864">
    <property type="entry name" value="LEA_2"/>
</dbReference>
<dbReference type="PANTHER" id="PTHR31415">
    <property type="entry name" value="OS05G0367900 PROTEIN"/>
    <property type="match status" value="1"/>
</dbReference>
<dbReference type="Pfam" id="PF03168">
    <property type="entry name" value="LEA_2"/>
    <property type="match status" value="1"/>
</dbReference>
<feature type="domain" description="Late embryogenesis abundant protein LEA-2 subgroup" evidence="6">
    <location>
        <begin position="86"/>
        <end position="182"/>
    </location>
</feature>
<proteinExistence type="predicted"/>
<dbReference type="KEGG" id="pda:103697666"/>
<sequence length="206" mass="23047">MSSLRPSPPQPSHHHLRTWRVRESLTTRTAKLLCSFFLFLLLAAGVILFVLWLSVHPHRPRFHVSSFSAPGLSPAAGTAFSFNVSDRNPNRNIGIFYDAVAGSVFYRGNRVGFEPELVGPFYQPPKNTTAILGEVSGASLSPEELAVDLQSGRVGFRLELRSTIRFRVSTWDTHRHRLHVACDVEVGPDGALLEVSRSRRCSIYFF</sequence>
<keyword evidence="7" id="KW-1185">Reference proteome</keyword>
<evidence type="ECO:0000313" key="7">
    <source>
        <dbReference type="Proteomes" id="UP000228380"/>
    </source>
</evidence>
<dbReference type="InterPro" id="IPR044839">
    <property type="entry name" value="NDR1-like"/>
</dbReference>
<evidence type="ECO:0000256" key="4">
    <source>
        <dbReference type="ARBA" id="ARBA00023136"/>
    </source>
</evidence>
<dbReference type="OrthoDB" id="779224at2759"/>
<gene>
    <name evidence="8" type="primary">LOC103697666</name>
</gene>
<dbReference type="Proteomes" id="UP000228380">
    <property type="component" value="Unplaced"/>
</dbReference>
<evidence type="ECO:0000256" key="5">
    <source>
        <dbReference type="SAM" id="Phobius"/>
    </source>
</evidence>
<dbReference type="AlphaFoldDB" id="A0A8B7BIQ3"/>
<evidence type="ECO:0000259" key="6">
    <source>
        <dbReference type="Pfam" id="PF03168"/>
    </source>
</evidence>
<name>A0A8B7BIQ3_PHODC</name>
<evidence type="ECO:0000256" key="2">
    <source>
        <dbReference type="ARBA" id="ARBA00022692"/>
    </source>
</evidence>
<evidence type="ECO:0000313" key="8">
    <source>
        <dbReference type="RefSeq" id="XP_008777797.1"/>
    </source>
</evidence>
<dbReference type="GO" id="GO:0005886">
    <property type="term" value="C:plasma membrane"/>
    <property type="evidence" value="ECO:0007669"/>
    <property type="project" value="TreeGrafter"/>
</dbReference>